<evidence type="ECO:0000256" key="5">
    <source>
        <dbReference type="SAM" id="MobiDB-lite"/>
    </source>
</evidence>
<keyword evidence="2 6" id="KW-0812">Transmembrane</keyword>
<keyword evidence="3 6" id="KW-1133">Transmembrane helix</keyword>
<dbReference type="Proteomes" id="UP001596337">
    <property type="component" value="Unassembled WGS sequence"/>
</dbReference>
<evidence type="ECO:0000256" key="4">
    <source>
        <dbReference type="ARBA" id="ARBA00023136"/>
    </source>
</evidence>
<dbReference type="PANTHER" id="PTHR39535:SF2">
    <property type="entry name" value="HTTM DOMAIN-CONTAINING PROTEIN"/>
    <property type="match status" value="1"/>
</dbReference>
<keyword evidence="4 6" id="KW-0472">Membrane</keyword>
<feature type="region of interest" description="Disordered" evidence="5">
    <location>
        <begin position="377"/>
        <end position="407"/>
    </location>
</feature>
<gene>
    <name evidence="8" type="ORF">ACFQGD_27115</name>
</gene>
<organism evidence="8 9">
    <name type="scientific">Haloechinothrix salitolerans</name>
    <dbReference type="NCBI Taxonomy" id="926830"/>
    <lineage>
        <taxon>Bacteria</taxon>
        <taxon>Bacillati</taxon>
        <taxon>Actinomycetota</taxon>
        <taxon>Actinomycetes</taxon>
        <taxon>Pseudonocardiales</taxon>
        <taxon>Pseudonocardiaceae</taxon>
        <taxon>Haloechinothrix</taxon>
    </lineage>
</organism>
<feature type="transmembrane region" description="Helical" evidence="6">
    <location>
        <begin position="318"/>
        <end position="344"/>
    </location>
</feature>
<sequence length="407" mass="44438">MSEKQGWDAALVRGYERITRSALGTYQTAVVRIGVAGTWLGFLLREWPNRHELYGPEGPLSADLAAKRIEDNGAFTVLLWSDTVWWFELCYIFAILASLMLLVGWRTRTASVLFMVGVLSVQNRNGFISDGGDNILHLMAIYLVFVRCGERFSLDALLRRRAGGSPRDVTGVLLWSLSAFATVTAWALGVLGGGWLLIFAGLLVAHAVWWLVDRLTGGEPRAVLRMTTNLVHNGAVLVIIVQVCVLYATAGWFKIQGTRWQDGTAAYFPLHVDVFTPWPALSELVSAYGLPILLMTYGTVIVQVAFPFTLFHRGIKNVMLACLIAEHIGIAILLGLPFFSLAIISADLIFLPTTLLRRVAAQVGGWFGGRAARRGAETPAASSGDAIDADDSAAANDDSRTETLDRV</sequence>
<evidence type="ECO:0000256" key="6">
    <source>
        <dbReference type="SAM" id="Phobius"/>
    </source>
</evidence>
<evidence type="ECO:0000256" key="1">
    <source>
        <dbReference type="ARBA" id="ARBA00004127"/>
    </source>
</evidence>
<evidence type="ECO:0000259" key="7">
    <source>
        <dbReference type="SMART" id="SM00752"/>
    </source>
</evidence>
<dbReference type="EMBL" id="JBHSXX010000001">
    <property type="protein sequence ID" value="MFC6870806.1"/>
    <property type="molecule type" value="Genomic_DNA"/>
</dbReference>
<protein>
    <submittedName>
        <fullName evidence="8">HTTM domain-containing protein</fullName>
    </submittedName>
</protein>
<feature type="transmembrane region" description="Helical" evidence="6">
    <location>
        <begin position="233"/>
        <end position="253"/>
    </location>
</feature>
<dbReference type="InterPro" id="IPR011020">
    <property type="entry name" value="HTTM-like"/>
</dbReference>
<evidence type="ECO:0000256" key="2">
    <source>
        <dbReference type="ARBA" id="ARBA00022692"/>
    </source>
</evidence>
<feature type="compositionally biased region" description="Low complexity" evidence="5">
    <location>
        <begin position="380"/>
        <end position="396"/>
    </location>
</feature>
<feature type="transmembrane region" description="Helical" evidence="6">
    <location>
        <begin position="285"/>
        <end position="306"/>
    </location>
</feature>
<feature type="domain" description="HTTM-like" evidence="7">
    <location>
        <begin position="20"/>
        <end position="355"/>
    </location>
</feature>
<proteinExistence type="predicted"/>
<feature type="transmembrane region" description="Helical" evidence="6">
    <location>
        <begin position="194"/>
        <end position="212"/>
    </location>
</feature>
<dbReference type="RefSeq" id="WP_345393705.1">
    <property type="nucleotide sequence ID" value="NZ_BAABLA010000020.1"/>
</dbReference>
<accession>A0ABW2C656</accession>
<evidence type="ECO:0000313" key="9">
    <source>
        <dbReference type="Proteomes" id="UP001596337"/>
    </source>
</evidence>
<evidence type="ECO:0000313" key="8">
    <source>
        <dbReference type="EMBL" id="MFC6870806.1"/>
    </source>
</evidence>
<evidence type="ECO:0000256" key="3">
    <source>
        <dbReference type="ARBA" id="ARBA00022989"/>
    </source>
</evidence>
<dbReference type="SMART" id="SM00752">
    <property type="entry name" value="HTTM"/>
    <property type="match status" value="1"/>
</dbReference>
<keyword evidence="9" id="KW-1185">Reference proteome</keyword>
<feature type="transmembrane region" description="Helical" evidence="6">
    <location>
        <begin position="84"/>
        <end position="105"/>
    </location>
</feature>
<comment type="caution">
    <text evidence="8">The sequence shown here is derived from an EMBL/GenBank/DDBJ whole genome shotgun (WGS) entry which is preliminary data.</text>
</comment>
<feature type="transmembrane region" description="Helical" evidence="6">
    <location>
        <begin position="21"/>
        <end position="44"/>
    </location>
</feature>
<dbReference type="InterPro" id="IPR052964">
    <property type="entry name" value="Sporulation_signal_mat"/>
</dbReference>
<feature type="compositionally biased region" description="Basic and acidic residues" evidence="5">
    <location>
        <begin position="397"/>
        <end position="407"/>
    </location>
</feature>
<dbReference type="PANTHER" id="PTHR39535">
    <property type="entry name" value="SPORULATION-DELAYING PROTEIN SDPB"/>
    <property type="match status" value="1"/>
</dbReference>
<feature type="transmembrane region" description="Helical" evidence="6">
    <location>
        <begin position="169"/>
        <end position="188"/>
    </location>
</feature>
<name>A0ABW2C656_9PSEU</name>
<comment type="subcellular location">
    <subcellularLocation>
        <location evidence="1">Endomembrane system</location>
        <topology evidence="1">Multi-pass membrane protein</topology>
    </subcellularLocation>
</comment>
<reference evidence="9" key="1">
    <citation type="journal article" date="2019" name="Int. J. Syst. Evol. Microbiol.">
        <title>The Global Catalogue of Microorganisms (GCM) 10K type strain sequencing project: providing services to taxonomists for standard genome sequencing and annotation.</title>
        <authorList>
            <consortium name="The Broad Institute Genomics Platform"/>
            <consortium name="The Broad Institute Genome Sequencing Center for Infectious Disease"/>
            <person name="Wu L."/>
            <person name="Ma J."/>
        </authorList>
    </citation>
    <scope>NUCLEOTIDE SEQUENCE [LARGE SCALE GENOMIC DNA]</scope>
    <source>
        <strain evidence="9">KCTC 32255</strain>
    </source>
</reference>